<sequence>MCSKVLKNTTVVSNGSKEITIDYEPPRNNYEKSQREINAKEAIESYENLAKAMLEGARKQKDQILAEAYREAEKIESEVYPKAYKEGFEKGEKEGYAEAYKVAYEENIKKANLEKEQLINDAQVTSTNIIKSAKEEYVMYLEDKKEEIRKLIKEITFSVLLKELKEEDGLNAMISNLLDEVKESKVVIIRCNSLHKNKIEDEISLWRNNNVFKGDIFLIEDSSTEEGNASIEKDNGKIYINIQSIIEKLDEIFNV</sequence>
<evidence type="ECO:0000256" key="2">
    <source>
        <dbReference type="ARBA" id="ARBA00022927"/>
    </source>
</evidence>
<feature type="coiled-coil region" evidence="3">
    <location>
        <begin position="58"/>
        <end position="154"/>
    </location>
</feature>
<gene>
    <name evidence="4" type="ORF">GCM10008905_17700</name>
</gene>
<evidence type="ECO:0000313" key="5">
    <source>
        <dbReference type="Proteomes" id="UP001500339"/>
    </source>
</evidence>
<dbReference type="Proteomes" id="UP001500339">
    <property type="component" value="Unassembled WGS sequence"/>
</dbReference>
<evidence type="ECO:0000256" key="1">
    <source>
        <dbReference type="ARBA" id="ARBA00022448"/>
    </source>
</evidence>
<keyword evidence="5" id="KW-1185">Reference proteome</keyword>
<organism evidence="4 5">
    <name type="scientific">Clostridium malenominatum</name>
    <dbReference type="NCBI Taxonomy" id="1539"/>
    <lineage>
        <taxon>Bacteria</taxon>
        <taxon>Bacillati</taxon>
        <taxon>Bacillota</taxon>
        <taxon>Clostridia</taxon>
        <taxon>Eubacteriales</taxon>
        <taxon>Clostridiaceae</taxon>
        <taxon>Clostridium</taxon>
    </lineage>
</organism>
<protein>
    <submittedName>
        <fullName evidence="4">FliH/SctL family protein</fullName>
    </submittedName>
</protein>
<evidence type="ECO:0000256" key="3">
    <source>
        <dbReference type="SAM" id="Coils"/>
    </source>
</evidence>
<proteinExistence type="predicted"/>
<reference evidence="4 5" key="1">
    <citation type="journal article" date="2019" name="Int. J. Syst. Evol. Microbiol.">
        <title>The Global Catalogue of Microorganisms (GCM) 10K type strain sequencing project: providing services to taxonomists for standard genome sequencing and annotation.</title>
        <authorList>
            <consortium name="The Broad Institute Genomics Platform"/>
            <consortium name="The Broad Institute Genome Sequencing Center for Infectious Disease"/>
            <person name="Wu L."/>
            <person name="Ma J."/>
        </authorList>
    </citation>
    <scope>NUCLEOTIDE SEQUENCE [LARGE SCALE GENOMIC DNA]</scope>
    <source>
        <strain evidence="4 5">JCM 1405</strain>
    </source>
</reference>
<keyword evidence="3" id="KW-0175">Coiled coil</keyword>
<keyword evidence="1" id="KW-0813">Transport</keyword>
<dbReference type="PANTHER" id="PTHR34982">
    <property type="entry name" value="YOP PROTEINS TRANSLOCATION PROTEIN L"/>
    <property type="match status" value="1"/>
</dbReference>
<name>A0ABN1IYT0_9CLOT</name>
<keyword evidence="2" id="KW-0653">Protein transport</keyword>
<dbReference type="InterPro" id="IPR051472">
    <property type="entry name" value="T3SS_Stator/FliH"/>
</dbReference>
<accession>A0ABN1IYT0</accession>
<dbReference type="PANTHER" id="PTHR34982:SF1">
    <property type="entry name" value="FLAGELLAR ASSEMBLY PROTEIN FLIH"/>
    <property type="match status" value="1"/>
</dbReference>
<dbReference type="EMBL" id="BAAACF010000001">
    <property type="protein sequence ID" value="GAA0724169.1"/>
    <property type="molecule type" value="Genomic_DNA"/>
</dbReference>
<comment type="caution">
    <text evidence="4">The sequence shown here is derived from an EMBL/GenBank/DDBJ whole genome shotgun (WGS) entry which is preliminary data.</text>
</comment>
<evidence type="ECO:0000313" key="4">
    <source>
        <dbReference type="EMBL" id="GAA0724169.1"/>
    </source>
</evidence>
<dbReference type="RefSeq" id="WP_343768922.1">
    <property type="nucleotide sequence ID" value="NZ_BAAACF010000001.1"/>
</dbReference>